<dbReference type="InterPro" id="IPR013324">
    <property type="entry name" value="RNA_pol_sigma_r3/r4-like"/>
</dbReference>
<evidence type="ECO:0000259" key="1">
    <source>
        <dbReference type="PROSITE" id="PS00716"/>
    </source>
</evidence>
<name>A0A1F6YHX9_9BACT</name>
<comment type="caution">
    <text evidence="2">The sequence shown here is derived from an EMBL/GenBank/DDBJ whole genome shotgun (WGS) entry which is preliminary data.</text>
</comment>
<evidence type="ECO:0000313" key="2">
    <source>
        <dbReference type="EMBL" id="OGJ05954.1"/>
    </source>
</evidence>
<dbReference type="PRINTS" id="PR00046">
    <property type="entry name" value="SIGMA70FCT"/>
</dbReference>
<gene>
    <name evidence="2" type="ORF">A2192_02815</name>
</gene>
<dbReference type="Pfam" id="PF04545">
    <property type="entry name" value="Sigma70_r4"/>
    <property type="match status" value="1"/>
</dbReference>
<feature type="domain" description="RNA polymerase sigma-70" evidence="1">
    <location>
        <begin position="62"/>
        <end position="88"/>
    </location>
</feature>
<dbReference type="SUPFAM" id="SSF88659">
    <property type="entry name" value="Sigma3 and sigma4 domains of RNA polymerase sigma factors"/>
    <property type="match status" value="1"/>
</dbReference>
<dbReference type="PANTHER" id="PTHR30603:SF47">
    <property type="entry name" value="RNA POLYMERASE SIGMA FACTOR SIGD, CHLOROPLASTIC"/>
    <property type="match status" value="1"/>
</dbReference>
<sequence>MIGKSISLHKLIKKKNKVKKFMSTISFKPKKVTKKIISQLAPRTYDVIMNRFGLTSDGKRKTLEEIGNKYNITRERVRQIEDAALNFIKKSSAYKAEQLVFDELKQLIQKLGSIVAEHELLPFISKDKSTQNHIHFFLSLGDAFKKHREDDHFHTRYSVDDVMTEKVHEALRKLYANLSDQDLVPETEMIKKFLEHIKDVSEEYRDEEMVRRWLSMSKAVAKNPLGEWGKASSPNIKTRGVKDYAFLVMRRNGSPMHFREVADSISKTFNKKIHYATCHNELIKDHRFVLVGRGMYALSEWGYKKGIAREVITDILKREGPLGKEDIVLKVNKERYFKKNTILVNLANPKYFKKNKSGLYTTV</sequence>
<dbReference type="GO" id="GO:0006352">
    <property type="term" value="P:DNA-templated transcription initiation"/>
    <property type="evidence" value="ECO:0007669"/>
    <property type="project" value="InterPro"/>
</dbReference>
<dbReference type="InterPro" id="IPR007630">
    <property type="entry name" value="RNA_pol_sigma70_r4"/>
</dbReference>
<proteinExistence type="predicted"/>
<dbReference type="GO" id="GO:0003700">
    <property type="term" value="F:DNA-binding transcription factor activity"/>
    <property type="evidence" value="ECO:0007669"/>
    <property type="project" value="InterPro"/>
</dbReference>
<dbReference type="Gene3D" id="1.10.10.10">
    <property type="entry name" value="Winged helix-like DNA-binding domain superfamily/Winged helix DNA-binding domain"/>
    <property type="match status" value="1"/>
</dbReference>
<accession>A0A1F6YHX9</accession>
<dbReference type="InterPro" id="IPR038087">
    <property type="entry name" value="RNAP_delta_N_dom_sf"/>
</dbReference>
<dbReference type="Proteomes" id="UP000179274">
    <property type="component" value="Unassembled WGS sequence"/>
</dbReference>
<dbReference type="InterPro" id="IPR050239">
    <property type="entry name" value="Sigma-70_RNA_pol_init_factors"/>
</dbReference>
<dbReference type="PROSITE" id="PS00716">
    <property type="entry name" value="SIGMA70_2"/>
    <property type="match status" value="1"/>
</dbReference>
<reference evidence="2 3" key="1">
    <citation type="journal article" date="2016" name="Nat. Commun.">
        <title>Thousands of microbial genomes shed light on interconnected biogeochemical processes in an aquifer system.</title>
        <authorList>
            <person name="Anantharaman K."/>
            <person name="Brown C.T."/>
            <person name="Hug L.A."/>
            <person name="Sharon I."/>
            <person name="Castelle C.J."/>
            <person name="Probst A.J."/>
            <person name="Thomas B.C."/>
            <person name="Singh A."/>
            <person name="Wilkins M.J."/>
            <person name="Karaoz U."/>
            <person name="Brodie E.L."/>
            <person name="Williams K.H."/>
            <person name="Hubbard S.S."/>
            <person name="Banfield J.F."/>
        </authorList>
    </citation>
    <scope>NUCLEOTIDE SEQUENCE [LARGE SCALE GENOMIC DNA]</scope>
</reference>
<dbReference type="Gene3D" id="1.10.10.1250">
    <property type="entry name" value="RNA polymerase, subunit delta, N-terminal domain"/>
    <property type="match status" value="1"/>
</dbReference>
<protein>
    <recommendedName>
        <fullName evidence="1">RNA polymerase sigma-70 domain-containing protein</fullName>
    </recommendedName>
</protein>
<dbReference type="EMBL" id="MFVW01000027">
    <property type="protein sequence ID" value="OGJ05954.1"/>
    <property type="molecule type" value="Genomic_DNA"/>
</dbReference>
<dbReference type="PANTHER" id="PTHR30603">
    <property type="entry name" value="RNA POLYMERASE SIGMA FACTOR RPO"/>
    <property type="match status" value="1"/>
</dbReference>
<organism evidence="2 3">
    <name type="scientific">Candidatus Nomurabacteria bacterium RIFOXYA1_FULL_35_17</name>
    <dbReference type="NCBI Taxonomy" id="1801798"/>
    <lineage>
        <taxon>Bacteria</taxon>
        <taxon>Candidatus Nomuraibacteriota</taxon>
    </lineage>
</organism>
<dbReference type="InterPro" id="IPR000943">
    <property type="entry name" value="RNA_pol_sigma70"/>
</dbReference>
<dbReference type="InterPro" id="IPR036388">
    <property type="entry name" value="WH-like_DNA-bd_sf"/>
</dbReference>
<evidence type="ECO:0000313" key="3">
    <source>
        <dbReference type="Proteomes" id="UP000179274"/>
    </source>
</evidence>
<dbReference type="AlphaFoldDB" id="A0A1F6YHX9"/>